<evidence type="ECO:0000256" key="2">
    <source>
        <dbReference type="SAM" id="Phobius"/>
    </source>
</evidence>
<reference evidence="3" key="1">
    <citation type="journal article" date="2016" name="Sci. Rep.">
        <title>Molecular characterization of firefly nuptial gifts: a multi-omics approach sheds light on postcopulatory sexual selection.</title>
        <authorList>
            <person name="Al-Wathiqui N."/>
            <person name="Fallon T.R."/>
            <person name="South A."/>
            <person name="Weng J.K."/>
            <person name="Lewis S.M."/>
        </authorList>
    </citation>
    <scope>NUCLEOTIDE SEQUENCE</scope>
</reference>
<feature type="compositionally biased region" description="Polar residues" evidence="1">
    <location>
        <begin position="361"/>
        <end position="373"/>
    </location>
</feature>
<sequence length="623" mass="68660">MFIKSGILCGLIAFYAAYAAPTSYLITLRNFTHTRCPLYESLLLKSPVLDQCPDKRPSQSHLGWEDRDVILCLMYSTVFEHFCKGTNLTPYYESAGLNLTNELQKASLNLSHELDTVCNSLQHISLLATDVVKMFTDATKCQWLCSNFNTGMVDSVCSLTSVMWELTKKDIKETTIEKVSQQEATNSRETIISPSVNSKPSSKPSVHAEVNQDKPSTEANVNKIKASIETNVNENKGSIHADVKPKKDSTDADVNQQHSPKESAIDTETGHAYQTNGDKPTIVSHADDNSKGSIQVSQAGDASTPSKDMITPKDKKNSQQVTAHGNSGPAIVPEDAQPGPDKPNPSDTKNIDVSINPVITGKTSDPNKGPNENTKPKTKSDTQKSPKTQEEQKIKSDVENVPKHQEEHNLGVVGVGGKVNLEDTPVEAKPESKQKVIPSVINESIPSQVDEQKKIEDIPDTKGDDINIDGDLDDEDPKYEGGDNDEPPLLQKTTNGKGDNAQEVGDEPPSPKYGEVKNKVDVIKPKEIDEDNLNIAANFQNQNIDDSDSYFFSYFMMVCVVFIFGYVAYHNKQKILALVLEGRRGRRPSRTRRPNSSNYRKLDSTLEEAVTSSCNKNSTQVIY</sequence>
<feature type="compositionally biased region" description="Basic and acidic residues" evidence="1">
    <location>
        <begin position="450"/>
        <end position="465"/>
    </location>
</feature>
<protein>
    <recommendedName>
        <fullName evidence="4">Trans-Golgi network integral membrane protein 2</fullName>
    </recommendedName>
</protein>
<dbReference type="PANTHER" id="PTHR16502:SF0">
    <property type="entry name" value="KERATINOCYTE-ASSOCIATED TRANSMEMBRANE PROTEIN 2"/>
    <property type="match status" value="1"/>
</dbReference>
<dbReference type="InterPro" id="IPR037645">
    <property type="entry name" value="KCT2"/>
</dbReference>
<organism evidence="3">
    <name type="scientific">Photinus pyralis</name>
    <name type="common">Common eastern firefly</name>
    <name type="synonym">Lampyris pyralis</name>
    <dbReference type="NCBI Taxonomy" id="7054"/>
    <lineage>
        <taxon>Eukaryota</taxon>
        <taxon>Metazoa</taxon>
        <taxon>Ecdysozoa</taxon>
        <taxon>Arthropoda</taxon>
        <taxon>Hexapoda</taxon>
        <taxon>Insecta</taxon>
        <taxon>Pterygota</taxon>
        <taxon>Neoptera</taxon>
        <taxon>Endopterygota</taxon>
        <taxon>Coleoptera</taxon>
        <taxon>Polyphaga</taxon>
        <taxon>Elateriformia</taxon>
        <taxon>Elateroidea</taxon>
        <taxon>Lampyridae</taxon>
        <taxon>Lampyrinae</taxon>
        <taxon>Photinus</taxon>
    </lineage>
</organism>
<feature type="compositionally biased region" description="Polar residues" evidence="1">
    <location>
        <begin position="291"/>
        <end position="306"/>
    </location>
</feature>
<keyword evidence="2" id="KW-1133">Transmembrane helix</keyword>
<dbReference type="AlphaFoldDB" id="A0A1Y1L334"/>
<feature type="region of interest" description="Disordered" evidence="1">
    <location>
        <begin position="179"/>
        <end position="515"/>
    </location>
</feature>
<feature type="compositionally biased region" description="Basic and acidic residues" evidence="1">
    <location>
        <begin position="237"/>
        <end position="250"/>
    </location>
</feature>
<feature type="compositionally biased region" description="Polar residues" evidence="1">
    <location>
        <begin position="179"/>
        <end position="192"/>
    </location>
</feature>
<proteinExistence type="predicted"/>
<evidence type="ECO:0008006" key="4">
    <source>
        <dbReference type="Google" id="ProtNLM"/>
    </source>
</evidence>
<dbReference type="Pfam" id="PF17818">
    <property type="entry name" value="KCT2"/>
    <property type="match status" value="1"/>
</dbReference>
<feature type="compositionally biased region" description="Basic and acidic residues" evidence="1">
    <location>
        <begin position="374"/>
        <end position="409"/>
    </location>
</feature>
<accession>A0A1Y1L334</accession>
<feature type="compositionally biased region" description="Low complexity" evidence="1">
    <location>
        <begin position="193"/>
        <end position="205"/>
    </location>
</feature>
<keyword evidence="2" id="KW-0472">Membrane</keyword>
<feature type="compositionally biased region" description="Acidic residues" evidence="1">
    <location>
        <begin position="466"/>
        <end position="486"/>
    </location>
</feature>
<feature type="transmembrane region" description="Helical" evidence="2">
    <location>
        <begin position="550"/>
        <end position="569"/>
    </location>
</feature>
<name>A0A1Y1L334_PHOPY</name>
<evidence type="ECO:0000256" key="1">
    <source>
        <dbReference type="SAM" id="MobiDB-lite"/>
    </source>
</evidence>
<dbReference type="PANTHER" id="PTHR16502">
    <property type="entry name" value="KERATINOCYTE-ASSOCIATED TRANSMEMBRANE PROTEIN 2"/>
    <property type="match status" value="1"/>
</dbReference>
<dbReference type="EMBL" id="GEZM01068097">
    <property type="protein sequence ID" value="JAV67198.1"/>
    <property type="molecule type" value="Transcribed_RNA"/>
</dbReference>
<keyword evidence="2" id="KW-0812">Transmembrane</keyword>
<evidence type="ECO:0000313" key="3">
    <source>
        <dbReference type="EMBL" id="JAV67198.1"/>
    </source>
</evidence>